<evidence type="ECO:0000256" key="3">
    <source>
        <dbReference type="ARBA" id="ARBA00023002"/>
    </source>
</evidence>
<gene>
    <name evidence="5" type="ORF">GUITHDRAFT_66478</name>
</gene>
<dbReference type="SUPFAM" id="SSF51197">
    <property type="entry name" value="Clavaminate synthase-like"/>
    <property type="match status" value="1"/>
</dbReference>
<protein>
    <recommendedName>
        <fullName evidence="4">Aspartyl/asparaginy/proline hydroxylase domain-containing protein</fullName>
    </recommendedName>
</protein>
<dbReference type="AlphaFoldDB" id="L1JRF7"/>
<reference evidence="6" key="3">
    <citation type="submission" date="2015-06" db="UniProtKB">
        <authorList>
            <consortium name="EnsemblProtists"/>
        </authorList>
    </citation>
    <scope>IDENTIFICATION</scope>
</reference>
<evidence type="ECO:0000256" key="2">
    <source>
        <dbReference type="ARBA" id="ARBA00022964"/>
    </source>
</evidence>
<dbReference type="PaxDb" id="55529-EKX50859"/>
<evidence type="ECO:0000313" key="6">
    <source>
        <dbReference type="EnsemblProtists" id="EKX50859"/>
    </source>
</evidence>
<feature type="domain" description="Aspartyl/asparaginy/proline hydroxylase" evidence="4">
    <location>
        <begin position="97"/>
        <end position="248"/>
    </location>
</feature>
<dbReference type="GO" id="GO:0051213">
    <property type="term" value="F:dioxygenase activity"/>
    <property type="evidence" value="ECO:0007669"/>
    <property type="project" value="UniProtKB-KW"/>
</dbReference>
<dbReference type="OMA" id="RCHFPLF"/>
<keyword evidence="3" id="KW-0560">Oxidoreductase</keyword>
<proteinExistence type="inferred from homology"/>
<dbReference type="GO" id="GO:0016020">
    <property type="term" value="C:membrane"/>
    <property type="evidence" value="ECO:0007669"/>
    <property type="project" value="TreeGrafter"/>
</dbReference>
<dbReference type="InterPro" id="IPR027443">
    <property type="entry name" value="IPNS-like_sf"/>
</dbReference>
<evidence type="ECO:0000259" key="4">
    <source>
        <dbReference type="Pfam" id="PF05118"/>
    </source>
</evidence>
<reference evidence="5 7" key="1">
    <citation type="journal article" date="2012" name="Nature">
        <title>Algal genomes reveal evolutionary mosaicism and the fate of nucleomorphs.</title>
        <authorList>
            <consortium name="DOE Joint Genome Institute"/>
            <person name="Curtis B.A."/>
            <person name="Tanifuji G."/>
            <person name="Burki F."/>
            <person name="Gruber A."/>
            <person name="Irimia M."/>
            <person name="Maruyama S."/>
            <person name="Arias M.C."/>
            <person name="Ball S.G."/>
            <person name="Gile G.H."/>
            <person name="Hirakawa Y."/>
            <person name="Hopkins J.F."/>
            <person name="Kuo A."/>
            <person name="Rensing S.A."/>
            <person name="Schmutz J."/>
            <person name="Symeonidi A."/>
            <person name="Elias M."/>
            <person name="Eveleigh R.J."/>
            <person name="Herman E.K."/>
            <person name="Klute M.J."/>
            <person name="Nakayama T."/>
            <person name="Obornik M."/>
            <person name="Reyes-Prieto A."/>
            <person name="Armbrust E.V."/>
            <person name="Aves S.J."/>
            <person name="Beiko R.G."/>
            <person name="Coutinho P."/>
            <person name="Dacks J.B."/>
            <person name="Durnford D.G."/>
            <person name="Fast N.M."/>
            <person name="Green B.R."/>
            <person name="Grisdale C.J."/>
            <person name="Hempel F."/>
            <person name="Henrissat B."/>
            <person name="Hoppner M.P."/>
            <person name="Ishida K."/>
            <person name="Kim E."/>
            <person name="Koreny L."/>
            <person name="Kroth P.G."/>
            <person name="Liu Y."/>
            <person name="Malik S.B."/>
            <person name="Maier U.G."/>
            <person name="McRose D."/>
            <person name="Mock T."/>
            <person name="Neilson J.A."/>
            <person name="Onodera N.T."/>
            <person name="Poole A.M."/>
            <person name="Pritham E.J."/>
            <person name="Richards T.A."/>
            <person name="Rocap G."/>
            <person name="Roy S.W."/>
            <person name="Sarai C."/>
            <person name="Schaack S."/>
            <person name="Shirato S."/>
            <person name="Slamovits C.H."/>
            <person name="Spencer D.F."/>
            <person name="Suzuki S."/>
            <person name="Worden A.Z."/>
            <person name="Zauner S."/>
            <person name="Barry K."/>
            <person name="Bell C."/>
            <person name="Bharti A.K."/>
            <person name="Crow J.A."/>
            <person name="Grimwood J."/>
            <person name="Kramer R."/>
            <person name="Lindquist E."/>
            <person name="Lucas S."/>
            <person name="Salamov A."/>
            <person name="McFadden G.I."/>
            <person name="Lane C.E."/>
            <person name="Keeling P.J."/>
            <person name="Gray M.W."/>
            <person name="Grigoriev I.V."/>
            <person name="Archibald J.M."/>
        </authorList>
    </citation>
    <scope>NUCLEOTIDE SEQUENCE</scope>
    <source>
        <strain evidence="5 7">CCMP2712</strain>
    </source>
</reference>
<dbReference type="eggNOG" id="KOG3696">
    <property type="taxonomic scope" value="Eukaryota"/>
</dbReference>
<dbReference type="PANTHER" id="PTHR46332">
    <property type="entry name" value="ASPARTATE BETA-HYDROXYLASE DOMAIN-CONTAINING PROTEIN 2"/>
    <property type="match status" value="1"/>
</dbReference>
<evidence type="ECO:0000256" key="1">
    <source>
        <dbReference type="ARBA" id="ARBA00007730"/>
    </source>
</evidence>
<reference evidence="7" key="2">
    <citation type="submission" date="2012-11" db="EMBL/GenBank/DDBJ databases">
        <authorList>
            <person name="Kuo A."/>
            <person name="Curtis B.A."/>
            <person name="Tanifuji G."/>
            <person name="Burki F."/>
            <person name="Gruber A."/>
            <person name="Irimia M."/>
            <person name="Maruyama S."/>
            <person name="Arias M.C."/>
            <person name="Ball S.G."/>
            <person name="Gile G.H."/>
            <person name="Hirakawa Y."/>
            <person name="Hopkins J.F."/>
            <person name="Rensing S.A."/>
            <person name="Schmutz J."/>
            <person name="Symeonidi A."/>
            <person name="Elias M."/>
            <person name="Eveleigh R.J."/>
            <person name="Herman E.K."/>
            <person name="Klute M.J."/>
            <person name="Nakayama T."/>
            <person name="Obornik M."/>
            <person name="Reyes-Prieto A."/>
            <person name="Armbrust E.V."/>
            <person name="Aves S.J."/>
            <person name="Beiko R.G."/>
            <person name="Coutinho P."/>
            <person name="Dacks J.B."/>
            <person name="Durnford D.G."/>
            <person name="Fast N.M."/>
            <person name="Green B.R."/>
            <person name="Grisdale C."/>
            <person name="Hempe F."/>
            <person name="Henrissat B."/>
            <person name="Hoppner M.P."/>
            <person name="Ishida K.-I."/>
            <person name="Kim E."/>
            <person name="Koreny L."/>
            <person name="Kroth P.G."/>
            <person name="Liu Y."/>
            <person name="Malik S.-B."/>
            <person name="Maier U.G."/>
            <person name="McRose D."/>
            <person name="Mock T."/>
            <person name="Neilson J.A."/>
            <person name="Onodera N.T."/>
            <person name="Poole A.M."/>
            <person name="Pritham E.J."/>
            <person name="Richards T.A."/>
            <person name="Rocap G."/>
            <person name="Roy S.W."/>
            <person name="Sarai C."/>
            <person name="Schaack S."/>
            <person name="Shirato S."/>
            <person name="Slamovits C.H."/>
            <person name="Spencer D.F."/>
            <person name="Suzuki S."/>
            <person name="Worden A.Z."/>
            <person name="Zauner S."/>
            <person name="Barry K."/>
            <person name="Bell C."/>
            <person name="Bharti A.K."/>
            <person name="Crow J.A."/>
            <person name="Grimwood J."/>
            <person name="Kramer R."/>
            <person name="Lindquist E."/>
            <person name="Lucas S."/>
            <person name="Salamov A."/>
            <person name="McFadden G.I."/>
            <person name="Lane C.E."/>
            <person name="Keeling P.J."/>
            <person name="Gray M.W."/>
            <person name="Grigoriev I.V."/>
            <person name="Archibald J.M."/>
        </authorList>
    </citation>
    <scope>NUCLEOTIDE SEQUENCE</scope>
    <source>
        <strain evidence="7">CCMP2712</strain>
    </source>
</reference>
<dbReference type="RefSeq" id="XP_005837839.1">
    <property type="nucleotide sequence ID" value="XM_005837782.1"/>
</dbReference>
<keyword evidence="2" id="KW-0223">Dioxygenase</keyword>
<dbReference type="GeneID" id="17307385"/>
<dbReference type="InterPro" id="IPR007803">
    <property type="entry name" value="Asp/Arg/Pro-Hydrxlase"/>
</dbReference>
<evidence type="ECO:0000313" key="7">
    <source>
        <dbReference type="Proteomes" id="UP000011087"/>
    </source>
</evidence>
<organism evidence="5">
    <name type="scientific">Guillardia theta (strain CCMP2712)</name>
    <name type="common">Cryptophyte</name>
    <dbReference type="NCBI Taxonomy" id="905079"/>
    <lineage>
        <taxon>Eukaryota</taxon>
        <taxon>Cryptophyceae</taxon>
        <taxon>Pyrenomonadales</taxon>
        <taxon>Geminigeraceae</taxon>
        <taxon>Guillardia</taxon>
    </lineage>
</organism>
<dbReference type="HOGENOM" id="CLU_059279_1_0_1"/>
<accession>L1JRF7</accession>
<dbReference type="InterPro" id="IPR051821">
    <property type="entry name" value="Asp/Asn_beta-hydroxylase"/>
</dbReference>
<dbReference type="Proteomes" id="UP000011087">
    <property type="component" value="Unassembled WGS sequence"/>
</dbReference>
<dbReference type="OrthoDB" id="438431at2759"/>
<dbReference type="EMBL" id="JH992977">
    <property type="protein sequence ID" value="EKX50859.1"/>
    <property type="molecule type" value="Genomic_DNA"/>
</dbReference>
<keyword evidence="7" id="KW-1185">Reference proteome</keyword>
<evidence type="ECO:0000313" key="5">
    <source>
        <dbReference type="EMBL" id="EKX50859.1"/>
    </source>
</evidence>
<dbReference type="KEGG" id="gtt:GUITHDRAFT_66478"/>
<dbReference type="PANTHER" id="PTHR46332:SF5">
    <property type="entry name" value="ASPARTATE BETA-HYDROXYLASE DOMAIN CONTAINING 2"/>
    <property type="match status" value="1"/>
</dbReference>
<dbReference type="Gene3D" id="2.60.120.330">
    <property type="entry name" value="B-lactam Antibiotic, Isopenicillin N Synthase, Chain"/>
    <property type="match status" value="1"/>
</dbReference>
<name>L1JRF7_GUITC</name>
<dbReference type="Pfam" id="PF05118">
    <property type="entry name" value="Asp_Arg_Hydrox"/>
    <property type="match status" value="1"/>
</dbReference>
<comment type="similarity">
    <text evidence="1">Belongs to the aspartyl/asparaginyl beta-hydroxylase family.</text>
</comment>
<sequence length="283" mass="32553">MKEASKIVDNLNEDEDPFWQLIEPLILSEFPRSEMERVIGFIEYSTNKRSLPPSIVDDKWRPHEEIHAFMASCSRRDGIPASPFRDTSAFPFIAELEANYEKIKAEFEALLEKESDRFQSVTSMNYKSGWKTLVLYYNGHGIDGFPYHLCPVTKSILDKVPVAGRIAGFNRQSPQSGIPLHSDGNNMWLTCQMGIKVPAGQKAWIRVGPETRRWAPGKCLLYDTTFEHETFNESPDEERVVLHVDFWNFADLTPMEVRAMQRIYQLREMYLQAEGLLEVGGKL</sequence>
<dbReference type="EnsemblProtists" id="EKX50859">
    <property type="protein sequence ID" value="EKX50859"/>
    <property type="gene ID" value="GUITHDRAFT_66478"/>
</dbReference>